<keyword evidence="2" id="KW-0418">Kinase</keyword>
<dbReference type="Gene3D" id="3.30.200.20">
    <property type="entry name" value="Phosphorylase Kinase, domain 1"/>
    <property type="match status" value="1"/>
</dbReference>
<accession>A0A1H0L1E6</accession>
<dbReference type="PANTHER" id="PTHR47829:SF1">
    <property type="entry name" value="HAD FAMILY PHOSPHATASE"/>
    <property type="match status" value="1"/>
</dbReference>
<dbReference type="Proteomes" id="UP000199077">
    <property type="component" value="Chromosome I"/>
</dbReference>
<dbReference type="RefSeq" id="WP_091780239.1">
    <property type="nucleotide sequence ID" value="NZ_LT629711.1"/>
</dbReference>
<dbReference type="CDD" id="cd05154">
    <property type="entry name" value="ACAD10_11_N-like"/>
    <property type="match status" value="1"/>
</dbReference>
<dbReference type="AlphaFoldDB" id="A0A1H0L1E6"/>
<evidence type="ECO:0000313" key="3">
    <source>
        <dbReference type="Proteomes" id="UP000199077"/>
    </source>
</evidence>
<proteinExistence type="predicted"/>
<organism evidence="2 3">
    <name type="scientific">Pedococcus dokdonensis</name>
    <dbReference type="NCBI Taxonomy" id="443156"/>
    <lineage>
        <taxon>Bacteria</taxon>
        <taxon>Bacillati</taxon>
        <taxon>Actinomycetota</taxon>
        <taxon>Actinomycetes</taxon>
        <taxon>Micrococcales</taxon>
        <taxon>Intrasporangiaceae</taxon>
        <taxon>Pedococcus</taxon>
    </lineage>
</organism>
<sequence length="355" mass="39072">MSEATGARPVRAEDAFDVDAAVRWLRTHADDRYAAGLAGEPEVLQFSGGASNLTYLLRFPKLDLVLRRGPRGTKAQGAHDMGREHRIQAALGPVFPYVATMVARCDDPSVLGSDFYVMERLVGTVPRREMPVELSPTQATSLCESMLDVLVELHSVAPAAAGLDTLGKGAGYVHRQVEGWSTRYRRAHTEGQPDLERAMTWLDEHQPADVGSCVIHNDYKLDNLVLDPHDPTRIVGILDWEMATVGDPLMDLGAGLAYWVQGDDDPDFQSFRRVPTHLPGMLTRAEMIAGYGERAGRTVSGDDSVFYEAYGVFRLAVIAQQIFYRYANGQTTNDAYAAFGPAVHVLDRRLARLLA</sequence>
<keyword evidence="2" id="KW-0808">Transferase</keyword>
<dbReference type="OrthoDB" id="3806873at2"/>
<dbReference type="InterPro" id="IPR052898">
    <property type="entry name" value="ACAD10-like"/>
</dbReference>
<dbReference type="InterPro" id="IPR002575">
    <property type="entry name" value="Aminoglycoside_PTrfase"/>
</dbReference>
<keyword evidence="3" id="KW-1185">Reference proteome</keyword>
<feature type="domain" description="Aminoglycoside phosphotransferase" evidence="1">
    <location>
        <begin position="43"/>
        <end position="267"/>
    </location>
</feature>
<dbReference type="EMBL" id="LT629711">
    <property type="protein sequence ID" value="SDO62114.1"/>
    <property type="molecule type" value="Genomic_DNA"/>
</dbReference>
<name>A0A1H0L1E6_9MICO</name>
<dbReference type="STRING" id="443156.SAMN04489867_0172"/>
<dbReference type="SUPFAM" id="SSF56112">
    <property type="entry name" value="Protein kinase-like (PK-like)"/>
    <property type="match status" value="1"/>
</dbReference>
<evidence type="ECO:0000259" key="1">
    <source>
        <dbReference type="Pfam" id="PF01636"/>
    </source>
</evidence>
<dbReference type="GO" id="GO:0016301">
    <property type="term" value="F:kinase activity"/>
    <property type="evidence" value="ECO:0007669"/>
    <property type="project" value="UniProtKB-KW"/>
</dbReference>
<gene>
    <name evidence="2" type="ORF">SAMN04489867_0172</name>
</gene>
<dbReference type="InterPro" id="IPR011009">
    <property type="entry name" value="Kinase-like_dom_sf"/>
</dbReference>
<evidence type="ECO:0000313" key="2">
    <source>
        <dbReference type="EMBL" id="SDO62114.1"/>
    </source>
</evidence>
<dbReference type="PANTHER" id="PTHR47829">
    <property type="entry name" value="HYDROLASE, PUTATIVE (AFU_ORTHOLOGUE AFUA_1G12880)-RELATED"/>
    <property type="match status" value="1"/>
</dbReference>
<protein>
    <submittedName>
        <fullName evidence="2">Predicted kinase, aminoglycoside phosphotransferase (APT) family</fullName>
    </submittedName>
</protein>
<dbReference type="Gene3D" id="3.90.1200.10">
    <property type="match status" value="1"/>
</dbReference>
<reference evidence="3" key="1">
    <citation type="submission" date="2016-10" db="EMBL/GenBank/DDBJ databases">
        <authorList>
            <person name="Varghese N."/>
            <person name="Submissions S."/>
        </authorList>
    </citation>
    <scope>NUCLEOTIDE SEQUENCE [LARGE SCALE GENOMIC DNA]</scope>
    <source>
        <strain evidence="3">DSM 22329</strain>
    </source>
</reference>
<dbReference type="Pfam" id="PF01636">
    <property type="entry name" value="APH"/>
    <property type="match status" value="1"/>
</dbReference>
<dbReference type="InterPro" id="IPR041726">
    <property type="entry name" value="ACAD10_11_N"/>
</dbReference>